<dbReference type="Proteomes" id="UP000266841">
    <property type="component" value="Unassembled WGS sequence"/>
</dbReference>
<protein>
    <submittedName>
        <fullName evidence="1">Uncharacterized protein</fullName>
    </submittedName>
</protein>
<accession>K0SFU2</accession>
<keyword evidence="2" id="KW-1185">Reference proteome</keyword>
<reference evidence="1 2" key="1">
    <citation type="journal article" date="2012" name="Genome Biol.">
        <title>Genome and low-iron response of an oceanic diatom adapted to chronic iron limitation.</title>
        <authorList>
            <person name="Lommer M."/>
            <person name="Specht M."/>
            <person name="Roy A.S."/>
            <person name="Kraemer L."/>
            <person name="Andreson R."/>
            <person name="Gutowska M.A."/>
            <person name="Wolf J."/>
            <person name="Bergner S.V."/>
            <person name="Schilhabel M.B."/>
            <person name="Klostermeier U.C."/>
            <person name="Beiko R.G."/>
            <person name="Rosenstiel P."/>
            <person name="Hippler M."/>
            <person name="Laroche J."/>
        </authorList>
    </citation>
    <scope>NUCLEOTIDE SEQUENCE [LARGE SCALE GENOMIC DNA]</scope>
    <source>
        <strain evidence="1 2">CCMP1005</strain>
    </source>
</reference>
<dbReference type="EMBL" id="AGNL01016563">
    <property type="protein sequence ID" value="EJK65013.1"/>
    <property type="molecule type" value="Genomic_DNA"/>
</dbReference>
<evidence type="ECO:0000313" key="2">
    <source>
        <dbReference type="Proteomes" id="UP000266841"/>
    </source>
</evidence>
<dbReference type="AlphaFoldDB" id="K0SFU2"/>
<evidence type="ECO:0000313" key="1">
    <source>
        <dbReference type="EMBL" id="EJK65013.1"/>
    </source>
</evidence>
<name>K0SFU2_THAOC</name>
<comment type="caution">
    <text evidence="1">The sequence shown here is derived from an EMBL/GenBank/DDBJ whole genome shotgun (WGS) entry which is preliminary data.</text>
</comment>
<organism evidence="1 2">
    <name type="scientific">Thalassiosira oceanica</name>
    <name type="common">Marine diatom</name>
    <dbReference type="NCBI Taxonomy" id="159749"/>
    <lineage>
        <taxon>Eukaryota</taxon>
        <taxon>Sar</taxon>
        <taxon>Stramenopiles</taxon>
        <taxon>Ochrophyta</taxon>
        <taxon>Bacillariophyta</taxon>
        <taxon>Coscinodiscophyceae</taxon>
        <taxon>Thalassiosirophycidae</taxon>
        <taxon>Thalassiosirales</taxon>
        <taxon>Thalassiosiraceae</taxon>
        <taxon>Thalassiosira</taxon>
    </lineage>
</organism>
<sequence>MNVPPRSLIREILGASAARRNFEVDSALVDSTILWWKKPKEEGFRKIEMVLRTKIAVEGLLMVMVPRSIRQKQKLDYAVDARREEKRSFASRSIARPQFSWCEQSIGQLLVRILYCVTLDDAISVDSPLSNGSDSGLRVQKLPSAGIGSSCCVGSDDEEPDDQECTIVPVRMSLNLSMVPSHRLHLTYKHSI</sequence>
<proteinExistence type="predicted"/>
<gene>
    <name evidence="1" type="ORF">THAOC_14190</name>
</gene>